<gene>
    <name evidence="7" type="ORF">P1J78_17265</name>
</gene>
<dbReference type="PANTHER" id="PTHR30136:SF23">
    <property type="entry name" value="DNA-BINDING TRANSCRIPTIONAL ACTIVATOR MHPR"/>
    <property type="match status" value="1"/>
</dbReference>
<dbReference type="EMBL" id="JARGYC010000052">
    <property type="protein sequence ID" value="MDF0602490.1"/>
    <property type="molecule type" value="Genomic_DNA"/>
</dbReference>
<dbReference type="AlphaFoldDB" id="A0AAE3NWZ7"/>
<evidence type="ECO:0000259" key="5">
    <source>
        <dbReference type="PROSITE" id="PS51077"/>
    </source>
</evidence>
<feature type="domain" description="IclR-ED" evidence="6">
    <location>
        <begin position="71"/>
        <end position="267"/>
    </location>
</feature>
<evidence type="ECO:0000256" key="1">
    <source>
        <dbReference type="ARBA" id="ARBA00023015"/>
    </source>
</evidence>
<dbReference type="SMART" id="SM00346">
    <property type="entry name" value="HTH_ICLR"/>
    <property type="match status" value="1"/>
</dbReference>
<dbReference type="InterPro" id="IPR050707">
    <property type="entry name" value="HTH_MetabolicPath_Reg"/>
</dbReference>
<dbReference type="GO" id="GO:0003677">
    <property type="term" value="F:DNA binding"/>
    <property type="evidence" value="ECO:0007669"/>
    <property type="project" value="UniProtKB-KW"/>
</dbReference>
<keyword evidence="1" id="KW-0805">Transcription regulation</keyword>
<protein>
    <submittedName>
        <fullName evidence="7">Helix-turn-helix domain-containing protein</fullName>
    </submittedName>
</protein>
<dbReference type="PROSITE" id="PS51078">
    <property type="entry name" value="ICLR_ED"/>
    <property type="match status" value="1"/>
</dbReference>
<dbReference type="InterPro" id="IPR005471">
    <property type="entry name" value="Tscrpt_reg_IclR_N"/>
</dbReference>
<feature type="compositionally biased region" description="Low complexity" evidence="4">
    <location>
        <begin position="228"/>
        <end position="241"/>
    </location>
</feature>
<keyword evidence="2" id="KW-0238">DNA-binding</keyword>
<dbReference type="InterPro" id="IPR036388">
    <property type="entry name" value="WH-like_DNA-bd_sf"/>
</dbReference>
<feature type="region of interest" description="Disordered" evidence="4">
    <location>
        <begin position="205"/>
        <end position="256"/>
    </location>
</feature>
<evidence type="ECO:0000259" key="6">
    <source>
        <dbReference type="PROSITE" id="PS51078"/>
    </source>
</evidence>
<evidence type="ECO:0000313" key="7">
    <source>
        <dbReference type="EMBL" id="MDF0602490.1"/>
    </source>
</evidence>
<dbReference type="Gene3D" id="1.10.10.10">
    <property type="entry name" value="Winged helix-like DNA-binding domain superfamily/Winged helix DNA-binding domain"/>
    <property type="match status" value="1"/>
</dbReference>
<feature type="domain" description="HTH iclR-type" evidence="5">
    <location>
        <begin position="9"/>
        <end position="70"/>
    </location>
</feature>
<evidence type="ECO:0000256" key="2">
    <source>
        <dbReference type="ARBA" id="ARBA00023125"/>
    </source>
</evidence>
<keyword evidence="3" id="KW-0804">Transcription</keyword>
<comment type="caution">
    <text evidence="7">The sequence shown here is derived from an EMBL/GenBank/DDBJ whole genome shotgun (WGS) entry which is preliminary data.</text>
</comment>
<dbReference type="Pfam" id="PF09339">
    <property type="entry name" value="HTH_IclR"/>
    <property type="match status" value="1"/>
</dbReference>
<evidence type="ECO:0000313" key="8">
    <source>
        <dbReference type="Proteomes" id="UP001220964"/>
    </source>
</evidence>
<sequence>MKDPQVKSINALARGLEVLQLLQSTGALTLHDLHRLSGIPKASLLRILKTLKEKGMIWQRMVDSAYVPSHSLSELASRMDREHELTEIASPILEALSDEVKWPSVLAVPRLGHMEVIETNARRAYFGDIPLGPAGFQVNMLRSASGRAYIAYCEDAVREAILERLRRSDRPGDRLARSPAYVARALQETWAQGFGLRDPDFGGHFESSAPRRCSTSPAPTATPPSPTRSPVMSSAASASPPCRWMPRSRRRSEIPGAPESWRMKLRWRRWTSCAPSSARGSATRSSCCARRCRKTRSMPWSPRPRPAIAMIPGRNLSWIW</sequence>
<evidence type="ECO:0000256" key="3">
    <source>
        <dbReference type="ARBA" id="ARBA00023163"/>
    </source>
</evidence>
<proteinExistence type="predicted"/>
<evidence type="ECO:0000256" key="4">
    <source>
        <dbReference type="SAM" id="MobiDB-lite"/>
    </source>
</evidence>
<reference evidence="7" key="1">
    <citation type="submission" date="2023-03" db="EMBL/GenBank/DDBJ databases">
        <title>Multiphase analysis and comparison of six strains from genera Psychromarinibacter, Lutimaribacter, and Maritimibacter, including a novel species: Psychromarinibacter sediminicola sp. nov.</title>
        <authorList>
            <person name="Wang Y.-H."/>
            <person name="Ye M.-Q."/>
            <person name="Du Z.-J."/>
        </authorList>
    </citation>
    <scope>NUCLEOTIDE SEQUENCE</scope>
    <source>
        <strain evidence="7">C21-152</strain>
    </source>
</reference>
<accession>A0AAE3NWZ7</accession>
<dbReference type="GO" id="GO:0003700">
    <property type="term" value="F:DNA-binding transcription factor activity"/>
    <property type="evidence" value="ECO:0007669"/>
    <property type="project" value="TreeGrafter"/>
</dbReference>
<dbReference type="PANTHER" id="PTHR30136">
    <property type="entry name" value="HELIX-TURN-HELIX TRANSCRIPTIONAL REGULATOR, ICLR FAMILY"/>
    <property type="match status" value="1"/>
</dbReference>
<dbReference type="InterPro" id="IPR029016">
    <property type="entry name" value="GAF-like_dom_sf"/>
</dbReference>
<dbReference type="InterPro" id="IPR036390">
    <property type="entry name" value="WH_DNA-bd_sf"/>
</dbReference>
<organism evidence="7 8">
    <name type="scientific">Psychromarinibacter sediminicola</name>
    <dbReference type="NCBI Taxonomy" id="3033385"/>
    <lineage>
        <taxon>Bacteria</taxon>
        <taxon>Pseudomonadati</taxon>
        <taxon>Pseudomonadota</taxon>
        <taxon>Alphaproteobacteria</taxon>
        <taxon>Rhodobacterales</taxon>
        <taxon>Paracoccaceae</taxon>
        <taxon>Psychromarinibacter</taxon>
    </lineage>
</organism>
<dbReference type="SUPFAM" id="SSF46785">
    <property type="entry name" value="Winged helix' DNA-binding domain"/>
    <property type="match status" value="1"/>
</dbReference>
<dbReference type="SUPFAM" id="SSF55781">
    <property type="entry name" value="GAF domain-like"/>
    <property type="match status" value="1"/>
</dbReference>
<dbReference type="PROSITE" id="PS51077">
    <property type="entry name" value="HTH_ICLR"/>
    <property type="match status" value="1"/>
</dbReference>
<dbReference type="GO" id="GO:0045892">
    <property type="term" value="P:negative regulation of DNA-templated transcription"/>
    <property type="evidence" value="ECO:0007669"/>
    <property type="project" value="TreeGrafter"/>
</dbReference>
<dbReference type="Proteomes" id="UP001220964">
    <property type="component" value="Unassembled WGS sequence"/>
</dbReference>
<name>A0AAE3NWZ7_9RHOB</name>
<dbReference type="Gene3D" id="3.30.450.40">
    <property type="match status" value="1"/>
</dbReference>
<keyword evidence="8" id="KW-1185">Reference proteome</keyword>
<dbReference type="InterPro" id="IPR014757">
    <property type="entry name" value="Tscrpt_reg_IclR_C"/>
</dbReference>